<dbReference type="InterPro" id="IPR036196">
    <property type="entry name" value="Ptyr_pPase_sf"/>
</dbReference>
<dbReference type="PANTHER" id="PTHR11717:SF7">
    <property type="entry name" value="LOW MOLECULAR WEIGHT PHOSPHOTYROSINE PROTEIN PHOSPHATASE"/>
    <property type="match status" value="1"/>
</dbReference>
<dbReference type="eggNOG" id="COG0394">
    <property type="taxonomic scope" value="Bacteria"/>
</dbReference>
<dbReference type="CDD" id="cd16343">
    <property type="entry name" value="LMWPTP"/>
    <property type="match status" value="1"/>
</dbReference>
<evidence type="ECO:0000313" key="8">
    <source>
        <dbReference type="EMBL" id="EHR59742.1"/>
    </source>
</evidence>
<evidence type="ECO:0000256" key="5">
    <source>
        <dbReference type="PIRSR" id="PIRSR617867-1"/>
    </source>
</evidence>
<dbReference type="EMBL" id="CM001440">
    <property type="protein sequence ID" value="EHR59742.1"/>
    <property type="molecule type" value="Genomic_DNA"/>
</dbReference>
<evidence type="ECO:0000256" key="1">
    <source>
        <dbReference type="ARBA" id="ARBA00011063"/>
    </source>
</evidence>
<sequence length="233" mass="25305">MACIDKKSTTGGHNFPNADETGSLVEPFTICHRTHSVRLRYSPNVTFRYHFDPPNGTSGAARDTGHMADHSTGSPDAGASSPTSIVFVCSGNICRSPMAEIVFRHRLAEHGLSDAVTVRSAGTGGWHVGEPADPRARAILRARGYPVDHVACQVGPEHLDADLLLAADKSHLRELRVLVDDLDRVRLLRSFDPTAPVDAEVPDPYYGGDEGFAEVLGMIERAVDGLVEWVRER</sequence>
<dbReference type="EC" id="3.1.3.48" evidence="2"/>
<keyword evidence="9" id="KW-1185">Reference proteome</keyword>
<evidence type="ECO:0000256" key="6">
    <source>
        <dbReference type="SAM" id="MobiDB-lite"/>
    </source>
</evidence>
<keyword evidence="4" id="KW-0904">Protein phosphatase</keyword>
<comment type="similarity">
    <text evidence="1">Belongs to the low molecular weight phosphotyrosine protein phosphatase family.</text>
</comment>
<evidence type="ECO:0000256" key="2">
    <source>
        <dbReference type="ARBA" id="ARBA00013064"/>
    </source>
</evidence>
<feature type="domain" description="Phosphotyrosine protein phosphatase I" evidence="7">
    <location>
        <begin position="83"/>
        <end position="229"/>
    </location>
</feature>
<evidence type="ECO:0000313" key="9">
    <source>
        <dbReference type="Proteomes" id="UP000002791"/>
    </source>
</evidence>
<feature type="active site" evidence="5">
    <location>
        <position position="95"/>
    </location>
</feature>
<dbReference type="HOGENOM" id="CLU_071415_2_1_11"/>
<protein>
    <recommendedName>
        <fullName evidence="2">protein-tyrosine-phosphatase</fullName>
        <ecNumber evidence="2">3.1.3.48</ecNumber>
    </recommendedName>
</protein>
<dbReference type="SUPFAM" id="SSF52788">
    <property type="entry name" value="Phosphotyrosine protein phosphatases I"/>
    <property type="match status" value="1"/>
</dbReference>
<dbReference type="GO" id="GO:0004725">
    <property type="term" value="F:protein tyrosine phosphatase activity"/>
    <property type="evidence" value="ECO:0007669"/>
    <property type="project" value="UniProtKB-EC"/>
</dbReference>
<accession>H5XJJ2</accession>
<evidence type="ECO:0000256" key="4">
    <source>
        <dbReference type="ARBA" id="ARBA00022912"/>
    </source>
</evidence>
<gene>
    <name evidence="8" type="ORF">SaccyDRAFT_0819</name>
</gene>
<organism evidence="8 9">
    <name type="scientific">Saccharomonospora cyanea NA-134</name>
    <dbReference type="NCBI Taxonomy" id="882082"/>
    <lineage>
        <taxon>Bacteria</taxon>
        <taxon>Bacillati</taxon>
        <taxon>Actinomycetota</taxon>
        <taxon>Actinomycetes</taxon>
        <taxon>Pseudonocardiales</taxon>
        <taxon>Pseudonocardiaceae</taxon>
        <taxon>Saccharomonospora</taxon>
    </lineage>
</organism>
<evidence type="ECO:0000256" key="3">
    <source>
        <dbReference type="ARBA" id="ARBA00022801"/>
    </source>
</evidence>
<dbReference type="PRINTS" id="PR00719">
    <property type="entry name" value="LMWPTPASE"/>
</dbReference>
<dbReference type="Pfam" id="PF01451">
    <property type="entry name" value="LMWPc"/>
    <property type="match status" value="1"/>
</dbReference>
<dbReference type="STRING" id="882082.SaccyDRAFT_0819"/>
<dbReference type="PANTHER" id="PTHR11717">
    <property type="entry name" value="LOW MOLECULAR WEIGHT PROTEIN TYROSINE PHOSPHATASE"/>
    <property type="match status" value="1"/>
</dbReference>
<dbReference type="InterPro" id="IPR017867">
    <property type="entry name" value="Tyr_phospatase_low_mol_wt"/>
</dbReference>
<evidence type="ECO:0000259" key="7">
    <source>
        <dbReference type="SMART" id="SM00226"/>
    </source>
</evidence>
<dbReference type="Gene3D" id="3.40.50.2300">
    <property type="match status" value="1"/>
</dbReference>
<feature type="active site" description="Nucleophile" evidence="5">
    <location>
        <position position="89"/>
    </location>
</feature>
<proteinExistence type="inferred from homology"/>
<dbReference type="SMART" id="SM00226">
    <property type="entry name" value="LMWPc"/>
    <property type="match status" value="1"/>
</dbReference>
<feature type="region of interest" description="Disordered" evidence="6">
    <location>
        <begin position="56"/>
        <end position="81"/>
    </location>
</feature>
<dbReference type="AlphaFoldDB" id="H5XJJ2"/>
<dbReference type="InterPro" id="IPR050438">
    <property type="entry name" value="LMW_PTPase"/>
</dbReference>
<dbReference type="Proteomes" id="UP000002791">
    <property type="component" value="Chromosome"/>
</dbReference>
<dbReference type="InterPro" id="IPR023485">
    <property type="entry name" value="Ptyr_pPase"/>
</dbReference>
<name>H5XJJ2_9PSEU</name>
<feature type="active site" description="Proton donor" evidence="5">
    <location>
        <position position="203"/>
    </location>
</feature>
<reference evidence="8 9" key="1">
    <citation type="submission" date="2011-11" db="EMBL/GenBank/DDBJ databases">
        <title>The Noncontiguous Finished sequence of Saccharomonospora cyanea NA-134.</title>
        <authorList>
            <consortium name="US DOE Joint Genome Institute"/>
            <person name="Lucas S."/>
            <person name="Han J."/>
            <person name="Lapidus A."/>
            <person name="Cheng J.-F."/>
            <person name="Goodwin L."/>
            <person name="Pitluck S."/>
            <person name="Peters L."/>
            <person name="Ovchinnikova G."/>
            <person name="Lu M."/>
            <person name="Detter J.C."/>
            <person name="Han C."/>
            <person name="Tapia R."/>
            <person name="Land M."/>
            <person name="Hauser L."/>
            <person name="Kyrpides N."/>
            <person name="Ivanova N."/>
            <person name="Pagani I."/>
            <person name="Brambilla E.-M."/>
            <person name="Klenk H.-P."/>
            <person name="Woyke T."/>
        </authorList>
    </citation>
    <scope>NUCLEOTIDE SEQUENCE [LARGE SCALE GENOMIC DNA]</scope>
    <source>
        <strain evidence="8 9">NA-134</strain>
    </source>
</reference>
<keyword evidence="3" id="KW-0378">Hydrolase</keyword>